<gene>
    <name evidence="1" type="ORF">BJP36_32795</name>
</gene>
<accession>A0A1D9G8N9</accession>
<organism evidence="1 2">
    <name type="scientific">Moorena producens (strain JHB)</name>
    <dbReference type="NCBI Taxonomy" id="1454205"/>
    <lineage>
        <taxon>Bacteria</taxon>
        <taxon>Bacillati</taxon>
        <taxon>Cyanobacteriota</taxon>
        <taxon>Cyanophyceae</taxon>
        <taxon>Coleofasciculales</taxon>
        <taxon>Coleofasciculaceae</taxon>
        <taxon>Moorena</taxon>
    </lineage>
</organism>
<reference evidence="2" key="1">
    <citation type="submission" date="2016-10" db="EMBL/GenBank/DDBJ databases">
        <title>Comparative genomics uncovers the prolific and rare metabolic potential of the cyanobacterial genus Moorea.</title>
        <authorList>
            <person name="Leao T."/>
            <person name="Castelao G."/>
            <person name="Korobeynikov A."/>
            <person name="Monroe E.A."/>
            <person name="Podell S."/>
            <person name="Glukhov E."/>
            <person name="Allen E."/>
            <person name="Gerwick W.H."/>
            <person name="Gerwick L."/>
        </authorList>
    </citation>
    <scope>NUCLEOTIDE SEQUENCE [LARGE SCALE GENOMIC DNA]</scope>
    <source>
        <strain evidence="2">JHB</strain>
    </source>
</reference>
<evidence type="ECO:0000313" key="2">
    <source>
        <dbReference type="Proteomes" id="UP000176944"/>
    </source>
</evidence>
<protein>
    <submittedName>
        <fullName evidence="1">Uncharacterized protein</fullName>
    </submittedName>
</protein>
<name>A0A1D9G8N9_MOOP1</name>
<dbReference type="AlphaFoldDB" id="A0A1D9G8N9"/>
<dbReference type="EMBL" id="CP017708">
    <property type="protein sequence ID" value="AOY83997.1"/>
    <property type="molecule type" value="Genomic_DNA"/>
</dbReference>
<evidence type="ECO:0000313" key="1">
    <source>
        <dbReference type="EMBL" id="AOY83997.1"/>
    </source>
</evidence>
<sequence>MIRIALILVFPKKRTKYQLFLPALLNHGMISLTGNVPKEPLPEGFLKNPSHQSQFNSKGRFPPIEKTPFGELGVGWEGVPVELWAFA</sequence>
<dbReference type="Proteomes" id="UP000176944">
    <property type="component" value="Chromosome"/>
</dbReference>
<proteinExistence type="predicted"/>